<name>A0ABU8JB63_9GAMM</name>
<evidence type="ECO:0000313" key="5">
    <source>
        <dbReference type="EMBL" id="MEI7036775.1"/>
    </source>
</evidence>
<proteinExistence type="predicted"/>
<comment type="subcellular location">
    <subcellularLocation>
        <location evidence="1">Cell envelope</location>
    </subcellularLocation>
</comment>
<protein>
    <submittedName>
        <fullName evidence="5">HlyD family efflux transporter periplasmic adaptor subunit</fullName>
    </submittedName>
</protein>
<dbReference type="Gene3D" id="2.40.30.170">
    <property type="match status" value="2"/>
</dbReference>
<dbReference type="Gene3D" id="1.10.287.470">
    <property type="entry name" value="Helix hairpin bin"/>
    <property type="match status" value="1"/>
</dbReference>
<evidence type="ECO:0000256" key="2">
    <source>
        <dbReference type="ARBA" id="ARBA00023054"/>
    </source>
</evidence>
<evidence type="ECO:0000256" key="4">
    <source>
        <dbReference type="SAM" id="SignalP"/>
    </source>
</evidence>
<dbReference type="RefSeq" id="WP_336807396.1">
    <property type="nucleotide sequence ID" value="NZ_JBBBNY010000004.1"/>
</dbReference>
<keyword evidence="4" id="KW-0732">Signal</keyword>
<dbReference type="Proteomes" id="UP001381174">
    <property type="component" value="Unassembled WGS sequence"/>
</dbReference>
<feature type="coiled-coil region" evidence="3">
    <location>
        <begin position="387"/>
        <end position="432"/>
    </location>
</feature>
<dbReference type="Gene3D" id="2.40.50.100">
    <property type="match status" value="1"/>
</dbReference>
<dbReference type="PANTHER" id="PTHR32347">
    <property type="entry name" value="EFFLUX SYSTEM COMPONENT YKNX-RELATED"/>
    <property type="match status" value="1"/>
</dbReference>
<feature type="coiled-coil region" evidence="3">
    <location>
        <begin position="70"/>
        <end position="115"/>
    </location>
</feature>
<keyword evidence="6" id="KW-1185">Reference proteome</keyword>
<sequence length="630" mass="67739">MTRRRERVAAWLAMSACAVAQGTVFSGEIRMAHAQGIYTPPSMSSPVVLRYYVPDGAHVAKGDVLLRIDAGSAEAQLHKLKAQLEQTAAKNAKEIAELQLKQSDAELALADAQAERDTAAVDAAIPRNLISALNYDRFQGEMQRAGRTLAAKRQAAVQAVEAVARRRHDSELELEKQRLSMGFYQDQVTQAAVLAERAGTVIHGFDNILGSGGRYEEGSSAYPGNQVGEVVGEGDAYVVKAWVLEPDREGLAPGQPVFLAIDALPGEVVRGRIETIAGAPAARKEWGEGRYFEVSIGFEGAAPTGLRPGMSVRVDTREEPAAMPLQAPTRPLRIAGELFARSSVAVAPPAVDGLWQLTVTQMAGDGAPVAKGDVLVVFDGAEVSKNLTAKRSELAEKQRKQEQLRLDLADRAREAELATAQARADAEKARRKASVPPGYVAGIDYRKLLVARARAEQKLRLTIERERIAAAERAAEQQLADAEVAQLQSEVAELQASLVALTIRAPRAGIVLHETKWNGDKIDAGSQVWRGQSVAQMPDLSTLAVRAALPERELGRVRLGQRVQVQLAGAGQRSLAGTVVVIGNNVHSKSRVEAIPVMDLLVRLDDGQTARLRPGQPVQVEIPGRAEGAR</sequence>
<evidence type="ECO:0000256" key="1">
    <source>
        <dbReference type="ARBA" id="ARBA00004196"/>
    </source>
</evidence>
<organism evidence="5 6">
    <name type="scientific">Fulvimonas yonginensis</name>
    <dbReference type="NCBI Taxonomy" id="1495200"/>
    <lineage>
        <taxon>Bacteria</taxon>
        <taxon>Pseudomonadati</taxon>
        <taxon>Pseudomonadota</taxon>
        <taxon>Gammaproteobacteria</taxon>
        <taxon>Lysobacterales</taxon>
        <taxon>Rhodanobacteraceae</taxon>
        <taxon>Fulvimonas</taxon>
    </lineage>
</organism>
<gene>
    <name evidence="5" type="ORF">WAT24_08400</name>
</gene>
<accession>A0ABU8JB63</accession>
<dbReference type="EMBL" id="JBBBNY010000004">
    <property type="protein sequence ID" value="MEI7036775.1"/>
    <property type="molecule type" value="Genomic_DNA"/>
</dbReference>
<evidence type="ECO:0000256" key="3">
    <source>
        <dbReference type="SAM" id="Coils"/>
    </source>
</evidence>
<feature type="chain" id="PRO_5046473599" evidence="4">
    <location>
        <begin position="21"/>
        <end position="630"/>
    </location>
</feature>
<dbReference type="InterPro" id="IPR050465">
    <property type="entry name" value="UPF0194_transport"/>
</dbReference>
<feature type="coiled-coil region" evidence="3">
    <location>
        <begin position="468"/>
        <end position="504"/>
    </location>
</feature>
<evidence type="ECO:0000313" key="6">
    <source>
        <dbReference type="Proteomes" id="UP001381174"/>
    </source>
</evidence>
<dbReference type="PANTHER" id="PTHR32347:SF23">
    <property type="entry name" value="BLL5650 PROTEIN"/>
    <property type="match status" value="1"/>
</dbReference>
<keyword evidence="2 3" id="KW-0175">Coiled coil</keyword>
<comment type="caution">
    <text evidence="5">The sequence shown here is derived from an EMBL/GenBank/DDBJ whole genome shotgun (WGS) entry which is preliminary data.</text>
</comment>
<reference evidence="5 6" key="1">
    <citation type="journal article" date="2014" name="Int. J. Syst. Evol. Microbiol.">
        <title>Fulvimonas yonginensis sp. nov., isolated from greenhouse soil, and emended description of the genus Fulvimonas.</title>
        <authorList>
            <person name="Ahn J.H."/>
            <person name="Kim S.J."/>
            <person name="Weon H.Y."/>
            <person name="Hong S.B."/>
            <person name="Seok S.J."/>
            <person name="Kwon S.W."/>
        </authorList>
    </citation>
    <scope>NUCLEOTIDE SEQUENCE [LARGE SCALE GENOMIC DNA]</scope>
    <source>
        <strain evidence="5 6">KACC 16952</strain>
    </source>
</reference>
<dbReference type="SUPFAM" id="SSF111369">
    <property type="entry name" value="HlyD-like secretion proteins"/>
    <property type="match status" value="1"/>
</dbReference>
<feature type="signal peptide" evidence="4">
    <location>
        <begin position="1"/>
        <end position="20"/>
    </location>
</feature>